<evidence type="ECO:0000313" key="3">
    <source>
        <dbReference type="Proteomes" id="UP000799440"/>
    </source>
</evidence>
<dbReference type="Proteomes" id="UP000799440">
    <property type="component" value="Unassembled WGS sequence"/>
</dbReference>
<gene>
    <name evidence="2" type="ORF">M011DRAFT_478505</name>
</gene>
<name>A0A6A6V632_9PLEO</name>
<accession>A0A6A6V632</accession>
<dbReference type="EMBL" id="MU006579">
    <property type="protein sequence ID" value="KAF2746122.1"/>
    <property type="molecule type" value="Genomic_DNA"/>
</dbReference>
<feature type="compositionally biased region" description="Basic and acidic residues" evidence="1">
    <location>
        <begin position="371"/>
        <end position="380"/>
    </location>
</feature>
<feature type="region of interest" description="Disordered" evidence="1">
    <location>
        <begin position="358"/>
        <end position="380"/>
    </location>
</feature>
<dbReference type="AlphaFoldDB" id="A0A6A6V632"/>
<dbReference type="OrthoDB" id="5405126at2759"/>
<sequence length="462" mass="51883">MYTIRRSCQSALAANWAYPVLSSSSRRAFSQSAACRRGALPLFLEPSSPELQELLSKLNSKILLPANLTREQKQLIFKKENKARLEAEPIEITLGDVTLPLEHIDRMKDVPNRWSVLKGVLDNSKTAEDWENVLRAVEGMHAANIRIKPQQYEMIVRRLFHADMPHLVLKAVQRPEKTGLTLAMPGVVNQVMWGLHKHAAKSNWEDKETEKMLRFAEQIVELMENPAHHPKKQSMAKLAQIEPNASPLVLAVPLELAAGRAKRHLGGQDTDGKVKKYATRFLDARRRYGYGADQGYAKLLIRTLALWQDKPFKGHLRKDLPRIIGLPTTEQGNLRKHLPKDTGLPNNEADKANEAIEANEANESNDASEASEPKDTETGKMLADRESITNTLTCMVPVWHAAKMANQVLGADMPSADVARDVEVKLEDTLKWSIAVLQRKAEGPLKYLPVMLERNMEECASE</sequence>
<reference evidence="2" key="1">
    <citation type="journal article" date="2020" name="Stud. Mycol.">
        <title>101 Dothideomycetes genomes: a test case for predicting lifestyles and emergence of pathogens.</title>
        <authorList>
            <person name="Haridas S."/>
            <person name="Albert R."/>
            <person name="Binder M."/>
            <person name="Bloem J."/>
            <person name="Labutti K."/>
            <person name="Salamov A."/>
            <person name="Andreopoulos B."/>
            <person name="Baker S."/>
            <person name="Barry K."/>
            <person name="Bills G."/>
            <person name="Bluhm B."/>
            <person name="Cannon C."/>
            <person name="Castanera R."/>
            <person name="Culley D."/>
            <person name="Daum C."/>
            <person name="Ezra D."/>
            <person name="Gonzalez J."/>
            <person name="Henrissat B."/>
            <person name="Kuo A."/>
            <person name="Liang C."/>
            <person name="Lipzen A."/>
            <person name="Lutzoni F."/>
            <person name="Magnuson J."/>
            <person name="Mondo S."/>
            <person name="Nolan M."/>
            <person name="Ohm R."/>
            <person name="Pangilinan J."/>
            <person name="Park H.-J."/>
            <person name="Ramirez L."/>
            <person name="Alfaro M."/>
            <person name="Sun H."/>
            <person name="Tritt A."/>
            <person name="Yoshinaga Y."/>
            <person name="Zwiers L.-H."/>
            <person name="Turgeon B."/>
            <person name="Goodwin S."/>
            <person name="Spatafora J."/>
            <person name="Crous P."/>
            <person name="Grigoriev I."/>
        </authorList>
    </citation>
    <scope>NUCLEOTIDE SEQUENCE</scope>
    <source>
        <strain evidence="2">CBS 119925</strain>
    </source>
</reference>
<proteinExistence type="predicted"/>
<protein>
    <submittedName>
        <fullName evidence="2">Uncharacterized protein</fullName>
    </submittedName>
</protein>
<keyword evidence="3" id="KW-1185">Reference proteome</keyword>
<evidence type="ECO:0000313" key="2">
    <source>
        <dbReference type="EMBL" id="KAF2746122.1"/>
    </source>
</evidence>
<evidence type="ECO:0000256" key="1">
    <source>
        <dbReference type="SAM" id="MobiDB-lite"/>
    </source>
</evidence>
<organism evidence="2 3">
    <name type="scientific">Sporormia fimetaria CBS 119925</name>
    <dbReference type="NCBI Taxonomy" id="1340428"/>
    <lineage>
        <taxon>Eukaryota</taxon>
        <taxon>Fungi</taxon>
        <taxon>Dikarya</taxon>
        <taxon>Ascomycota</taxon>
        <taxon>Pezizomycotina</taxon>
        <taxon>Dothideomycetes</taxon>
        <taxon>Pleosporomycetidae</taxon>
        <taxon>Pleosporales</taxon>
        <taxon>Sporormiaceae</taxon>
        <taxon>Sporormia</taxon>
    </lineage>
</organism>
<feature type="compositionally biased region" description="Low complexity" evidence="1">
    <location>
        <begin position="358"/>
        <end position="370"/>
    </location>
</feature>